<name>A0AAE1AKL5_9GAST</name>
<sequence length="43" mass="4701">MPNVTVREGTTCQDATCNSAKRDNTVKMPHVTVRIGVNTVKMP</sequence>
<reference evidence="1" key="1">
    <citation type="journal article" date="2023" name="G3 (Bethesda)">
        <title>A reference genome for the long-term kleptoplast-retaining sea slug Elysia crispata morphotype clarki.</title>
        <authorList>
            <person name="Eastman K.E."/>
            <person name="Pendleton A.L."/>
            <person name="Shaikh M.A."/>
            <person name="Suttiyut T."/>
            <person name="Ogas R."/>
            <person name="Tomko P."/>
            <person name="Gavelis G."/>
            <person name="Widhalm J.R."/>
            <person name="Wisecaver J.H."/>
        </authorList>
    </citation>
    <scope>NUCLEOTIDE SEQUENCE</scope>
    <source>
        <strain evidence="1">ECLA1</strain>
    </source>
</reference>
<dbReference type="EMBL" id="JAWDGP010001666">
    <property type="protein sequence ID" value="KAK3789472.1"/>
    <property type="molecule type" value="Genomic_DNA"/>
</dbReference>
<organism evidence="1 2">
    <name type="scientific">Elysia crispata</name>
    <name type="common">lettuce slug</name>
    <dbReference type="NCBI Taxonomy" id="231223"/>
    <lineage>
        <taxon>Eukaryota</taxon>
        <taxon>Metazoa</taxon>
        <taxon>Spiralia</taxon>
        <taxon>Lophotrochozoa</taxon>
        <taxon>Mollusca</taxon>
        <taxon>Gastropoda</taxon>
        <taxon>Heterobranchia</taxon>
        <taxon>Euthyneura</taxon>
        <taxon>Panpulmonata</taxon>
        <taxon>Sacoglossa</taxon>
        <taxon>Placobranchoidea</taxon>
        <taxon>Plakobranchidae</taxon>
        <taxon>Elysia</taxon>
    </lineage>
</organism>
<dbReference type="AlphaFoldDB" id="A0AAE1AKL5"/>
<dbReference type="Proteomes" id="UP001283361">
    <property type="component" value="Unassembled WGS sequence"/>
</dbReference>
<gene>
    <name evidence="1" type="ORF">RRG08_000674</name>
</gene>
<comment type="caution">
    <text evidence="1">The sequence shown here is derived from an EMBL/GenBank/DDBJ whole genome shotgun (WGS) entry which is preliminary data.</text>
</comment>
<feature type="non-terminal residue" evidence="1">
    <location>
        <position position="43"/>
    </location>
</feature>
<evidence type="ECO:0000313" key="2">
    <source>
        <dbReference type="Proteomes" id="UP001283361"/>
    </source>
</evidence>
<keyword evidence="2" id="KW-1185">Reference proteome</keyword>
<proteinExistence type="predicted"/>
<protein>
    <submittedName>
        <fullName evidence="1">Uncharacterized protein</fullName>
    </submittedName>
</protein>
<accession>A0AAE1AKL5</accession>
<evidence type="ECO:0000313" key="1">
    <source>
        <dbReference type="EMBL" id="KAK3789472.1"/>
    </source>
</evidence>